<organism evidence="2 3">
    <name type="scientific">Glutamicibacter soli</name>
    <dbReference type="NCBI Taxonomy" id="453836"/>
    <lineage>
        <taxon>Bacteria</taxon>
        <taxon>Bacillati</taxon>
        <taxon>Actinomycetota</taxon>
        <taxon>Actinomycetes</taxon>
        <taxon>Micrococcales</taxon>
        <taxon>Micrococcaceae</taxon>
        <taxon>Glutamicibacter</taxon>
    </lineage>
</organism>
<feature type="transmembrane region" description="Helical" evidence="1">
    <location>
        <begin position="138"/>
        <end position="161"/>
    </location>
</feature>
<evidence type="ECO:0000256" key="1">
    <source>
        <dbReference type="SAM" id="Phobius"/>
    </source>
</evidence>
<reference evidence="2 3" key="1">
    <citation type="submission" date="2018-01" db="EMBL/GenBank/DDBJ databases">
        <title>Glutamicibacter soli strain NHPC-3 Whole genome sequence and assembly.</title>
        <authorList>
            <person name="Choudhury P."/>
            <person name="Gupta D."/>
            <person name="Sengupta K."/>
            <person name="Jawed A."/>
            <person name="Sultana N."/>
            <person name="Saha P."/>
        </authorList>
    </citation>
    <scope>NUCLEOTIDE SEQUENCE [LARGE SCALE GENOMIC DNA]</scope>
    <source>
        <strain evidence="2 3">NHPC-3</strain>
    </source>
</reference>
<dbReference type="EMBL" id="POAF01000001">
    <property type="protein sequence ID" value="RBM03960.1"/>
    <property type="molecule type" value="Genomic_DNA"/>
</dbReference>
<keyword evidence="1" id="KW-1133">Transmembrane helix</keyword>
<keyword evidence="1" id="KW-0812">Transmembrane</keyword>
<keyword evidence="1" id="KW-0472">Membrane</keyword>
<feature type="transmembrane region" description="Helical" evidence="1">
    <location>
        <begin position="108"/>
        <end position="132"/>
    </location>
</feature>
<feature type="transmembrane region" description="Helical" evidence="1">
    <location>
        <begin position="65"/>
        <end position="87"/>
    </location>
</feature>
<gene>
    <name evidence="2" type="ORF">C1H84_01255</name>
</gene>
<feature type="transmembrane region" description="Helical" evidence="1">
    <location>
        <begin position="198"/>
        <end position="221"/>
    </location>
</feature>
<dbReference type="Proteomes" id="UP000252167">
    <property type="component" value="Unassembled WGS sequence"/>
</dbReference>
<sequence>MELEMNEMNEAVNLPDFSKKKFLHPLDVAEARALYLRGWWFARLNSVPVLVAIGAVVWVATNDLFAALVAPAGSLAIGLLSSRWFIARAWDYIPRKRQLNEGAGRWRVIASVIDAVAILVIAAVVIVSIQTAAPDPGVIAFATGSGIGVALVQATELFAGWKHGAENLETAKRLILLAAVVVATATVGLIGLGTVWGAWTIGTVAMGAVTVVAAQTIFWLASTTLHRGRLA</sequence>
<comment type="caution">
    <text evidence="2">The sequence shown here is derived from an EMBL/GenBank/DDBJ whole genome shotgun (WGS) entry which is preliminary data.</text>
</comment>
<protein>
    <submittedName>
        <fullName evidence="2">Uncharacterized protein</fullName>
    </submittedName>
</protein>
<evidence type="ECO:0000313" key="3">
    <source>
        <dbReference type="Proteomes" id="UP000252167"/>
    </source>
</evidence>
<feature type="transmembrane region" description="Helical" evidence="1">
    <location>
        <begin position="173"/>
        <end position="192"/>
    </location>
</feature>
<accession>A0A365YNX5</accession>
<dbReference type="AlphaFoldDB" id="A0A365YNX5"/>
<proteinExistence type="predicted"/>
<feature type="transmembrane region" description="Helical" evidence="1">
    <location>
        <begin position="40"/>
        <end position="59"/>
    </location>
</feature>
<keyword evidence="3" id="KW-1185">Reference proteome</keyword>
<name>A0A365YNX5_9MICC</name>
<evidence type="ECO:0000313" key="2">
    <source>
        <dbReference type="EMBL" id="RBM03960.1"/>
    </source>
</evidence>